<protein>
    <submittedName>
        <fullName evidence="1">Uncharacterized protein</fullName>
    </submittedName>
</protein>
<evidence type="ECO:0000313" key="1">
    <source>
        <dbReference type="EMBL" id="MXU94549.1"/>
    </source>
</evidence>
<reference evidence="1" key="1">
    <citation type="submission" date="2019-12" db="EMBL/GenBank/DDBJ databases">
        <title>An insight into the sialome of adult female Ixodes ricinus ticks feeding for 6 days.</title>
        <authorList>
            <person name="Perner J."/>
            <person name="Ribeiro J.M.C."/>
        </authorList>
    </citation>
    <scope>NUCLEOTIDE SEQUENCE</scope>
    <source>
        <strain evidence="1">Semi-engorged</strain>
        <tissue evidence="1">Salivary glands</tissue>
    </source>
</reference>
<dbReference type="EMBL" id="GIFC01012466">
    <property type="protein sequence ID" value="MXU94549.1"/>
    <property type="molecule type" value="Transcribed_RNA"/>
</dbReference>
<sequence length="165" mass="17969">MGPVCSADVWPLVGSVGRALHLWWRGPGFDARTGRIFSVALQSLGCVWRFLFVLRPSCSPSPGIIYDIIVVLRLKKKTCLSSVGISSESAVFCRIVKAKVFCRLRKTGQAPPTKLSAHHMVHDFLLSSIQSVKVEKMEGFVEGVEGAQDSGNGFMLQAGRLKAPP</sequence>
<name>A0A6B0UXQ5_IXORI</name>
<organism evidence="1">
    <name type="scientific">Ixodes ricinus</name>
    <name type="common">Common tick</name>
    <name type="synonym">Acarus ricinus</name>
    <dbReference type="NCBI Taxonomy" id="34613"/>
    <lineage>
        <taxon>Eukaryota</taxon>
        <taxon>Metazoa</taxon>
        <taxon>Ecdysozoa</taxon>
        <taxon>Arthropoda</taxon>
        <taxon>Chelicerata</taxon>
        <taxon>Arachnida</taxon>
        <taxon>Acari</taxon>
        <taxon>Parasitiformes</taxon>
        <taxon>Ixodida</taxon>
        <taxon>Ixodoidea</taxon>
        <taxon>Ixodidae</taxon>
        <taxon>Ixodinae</taxon>
        <taxon>Ixodes</taxon>
    </lineage>
</organism>
<proteinExistence type="predicted"/>
<dbReference type="AlphaFoldDB" id="A0A6B0UXQ5"/>
<accession>A0A6B0UXQ5</accession>